<proteinExistence type="predicted"/>
<dbReference type="GeneID" id="20091335"/>
<dbReference type="VEuPathDB" id="FungiDB:H310_14285"/>
<evidence type="ECO:0000256" key="1">
    <source>
        <dbReference type="SAM" id="MobiDB-lite"/>
    </source>
</evidence>
<evidence type="ECO:0000313" key="2">
    <source>
        <dbReference type="EMBL" id="ETV91045.1"/>
    </source>
</evidence>
<accession>A0A024TA69</accession>
<reference evidence="2" key="1">
    <citation type="submission" date="2013-12" db="EMBL/GenBank/DDBJ databases">
        <title>The Genome Sequence of Aphanomyces invadans NJM9701.</title>
        <authorList>
            <consortium name="The Broad Institute Genomics Platform"/>
            <person name="Russ C."/>
            <person name="Tyler B."/>
            <person name="van West P."/>
            <person name="Dieguez-Uribeondo J."/>
            <person name="Young S.K."/>
            <person name="Zeng Q."/>
            <person name="Gargeya S."/>
            <person name="Fitzgerald M."/>
            <person name="Abouelleil A."/>
            <person name="Alvarado L."/>
            <person name="Chapman S.B."/>
            <person name="Gainer-Dewar J."/>
            <person name="Goldberg J."/>
            <person name="Griggs A."/>
            <person name="Gujja S."/>
            <person name="Hansen M."/>
            <person name="Howarth C."/>
            <person name="Imamovic A."/>
            <person name="Ireland A."/>
            <person name="Larimer J."/>
            <person name="McCowan C."/>
            <person name="Murphy C."/>
            <person name="Pearson M."/>
            <person name="Poon T.W."/>
            <person name="Priest M."/>
            <person name="Roberts A."/>
            <person name="Saif S."/>
            <person name="Shea T."/>
            <person name="Sykes S."/>
            <person name="Wortman J."/>
            <person name="Nusbaum C."/>
            <person name="Birren B."/>
        </authorList>
    </citation>
    <scope>NUCLEOTIDE SEQUENCE [LARGE SCALE GENOMIC DNA]</scope>
    <source>
        <strain evidence="2">NJM9701</strain>
    </source>
</reference>
<gene>
    <name evidence="2" type="ORF">H310_14285</name>
</gene>
<name>A0A024TA69_9STRA</name>
<sequence>MATAADALVWNVPPSPHGIMKINLVYEIFDNDAANVDDVSALFTTLEQSHRLNESRKRPRSPTSSRVDADSHHVDEVSAVFTKLEDAYNDSIPRAKRTRTNETSGKYSLAVDDWEAKDSDESTDMRGLKNDNILAFNGDTHFAPF</sequence>
<dbReference type="AlphaFoldDB" id="A0A024TA69"/>
<dbReference type="RefSeq" id="XP_008880325.1">
    <property type="nucleotide sequence ID" value="XM_008882103.1"/>
</dbReference>
<dbReference type="EMBL" id="KI914016">
    <property type="protein sequence ID" value="ETV91045.1"/>
    <property type="molecule type" value="Genomic_DNA"/>
</dbReference>
<protein>
    <submittedName>
        <fullName evidence="2">Uncharacterized protein</fullName>
    </submittedName>
</protein>
<feature type="region of interest" description="Disordered" evidence="1">
    <location>
        <begin position="47"/>
        <end position="72"/>
    </location>
</feature>
<organism evidence="2">
    <name type="scientific">Aphanomyces invadans</name>
    <dbReference type="NCBI Taxonomy" id="157072"/>
    <lineage>
        <taxon>Eukaryota</taxon>
        <taxon>Sar</taxon>
        <taxon>Stramenopiles</taxon>
        <taxon>Oomycota</taxon>
        <taxon>Saprolegniomycetes</taxon>
        <taxon>Saprolegniales</taxon>
        <taxon>Verrucalvaceae</taxon>
        <taxon>Aphanomyces</taxon>
    </lineage>
</organism>